<keyword evidence="1" id="KW-0472">Membrane</keyword>
<dbReference type="PANTHER" id="PTHR42077:SF1">
    <property type="entry name" value="YALI0F30239P"/>
    <property type="match status" value="1"/>
</dbReference>
<protein>
    <submittedName>
        <fullName evidence="2">Uncharacterized protein</fullName>
    </submittedName>
</protein>
<gene>
    <name evidence="2" type="ORF">BDV26DRAFT_266714</name>
</gene>
<feature type="transmembrane region" description="Helical" evidence="1">
    <location>
        <begin position="6"/>
        <end position="30"/>
    </location>
</feature>
<dbReference type="OrthoDB" id="4083871at2759"/>
<keyword evidence="3" id="KW-1185">Reference proteome</keyword>
<proteinExistence type="predicted"/>
<dbReference type="PANTHER" id="PTHR42077">
    <property type="entry name" value="YALI0F30239P"/>
    <property type="match status" value="1"/>
</dbReference>
<sequence length="110" mass="12579">MARGSLIPLIILLVVVTVLAVVGYIAWSVVQEVTRNTKTKMEKKNVVWTKDGMKVGVKELNDEDYKDRSQSVLVNMWNHTSFPAYKSRLWNMTQPTAGVQEVEKRKGRSR</sequence>
<evidence type="ECO:0000313" key="2">
    <source>
        <dbReference type="EMBL" id="KAE8375953.1"/>
    </source>
</evidence>
<dbReference type="AlphaFoldDB" id="A0A5N7B1S2"/>
<reference evidence="2 3" key="1">
    <citation type="submission" date="2019-04" db="EMBL/GenBank/DDBJ databases">
        <title>Friends and foes A comparative genomics studyof 23 Aspergillus species from section Flavi.</title>
        <authorList>
            <consortium name="DOE Joint Genome Institute"/>
            <person name="Kjaerbolling I."/>
            <person name="Vesth T."/>
            <person name="Frisvad J.C."/>
            <person name="Nybo J.L."/>
            <person name="Theobald S."/>
            <person name="Kildgaard S."/>
            <person name="Isbrandt T."/>
            <person name="Kuo A."/>
            <person name="Sato A."/>
            <person name="Lyhne E.K."/>
            <person name="Kogle M.E."/>
            <person name="Wiebenga A."/>
            <person name="Kun R.S."/>
            <person name="Lubbers R.J."/>
            <person name="Makela M.R."/>
            <person name="Barry K."/>
            <person name="Chovatia M."/>
            <person name="Clum A."/>
            <person name="Daum C."/>
            <person name="Haridas S."/>
            <person name="He G."/>
            <person name="LaButti K."/>
            <person name="Lipzen A."/>
            <person name="Mondo S."/>
            <person name="Riley R."/>
            <person name="Salamov A."/>
            <person name="Simmons B.A."/>
            <person name="Magnuson J.K."/>
            <person name="Henrissat B."/>
            <person name="Mortensen U.H."/>
            <person name="Larsen T.O."/>
            <person name="Devries R.P."/>
            <person name="Grigoriev I.V."/>
            <person name="Machida M."/>
            <person name="Baker S.E."/>
            <person name="Andersen M.R."/>
        </authorList>
    </citation>
    <scope>NUCLEOTIDE SEQUENCE [LARGE SCALE GENOMIC DNA]</scope>
    <source>
        <strain evidence="2 3">IBT 29228</strain>
    </source>
</reference>
<dbReference type="EMBL" id="ML736250">
    <property type="protein sequence ID" value="KAE8375953.1"/>
    <property type="molecule type" value="Genomic_DNA"/>
</dbReference>
<name>A0A5N7B1S2_9EURO</name>
<keyword evidence="1" id="KW-0812">Transmembrane</keyword>
<evidence type="ECO:0000256" key="1">
    <source>
        <dbReference type="SAM" id="Phobius"/>
    </source>
</evidence>
<accession>A0A5N7B1S2</accession>
<organism evidence="2 3">
    <name type="scientific">Aspergillus bertholletiae</name>
    <dbReference type="NCBI Taxonomy" id="1226010"/>
    <lineage>
        <taxon>Eukaryota</taxon>
        <taxon>Fungi</taxon>
        <taxon>Dikarya</taxon>
        <taxon>Ascomycota</taxon>
        <taxon>Pezizomycotina</taxon>
        <taxon>Eurotiomycetes</taxon>
        <taxon>Eurotiomycetidae</taxon>
        <taxon>Eurotiales</taxon>
        <taxon>Aspergillaceae</taxon>
        <taxon>Aspergillus</taxon>
        <taxon>Aspergillus subgen. Circumdati</taxon>
    </lineage>
</organism>
<evidence type="ECO:0000313" key="3">
    <source>
        <dbReference type="Proteomes" id="UP000326198"/>
    </source>
</evidence>
<keyword evidence="1" id="KW-1133">Transmembrane helix</keyword>
<dbReference type="Proteomes" id="UP000326198">
    <property type="component" value="Unassembled WGS sequence"/>
</dbReference>